<evidence type="ECO:0000256" key="4">
    <source>
        <dbReference type="SAM" id="MobiDB-lite"/>
    </source>
</evidence>
<dbReference type="InterPro" id="IPR002104">
    <property type="entry name" value="Integrase_catalytic"/>
</dbReference>
<sequence length="424" mass="47364">MITPSRADDMALATTIGNLPHPTRRRHNTGTIERFPNGTFRPRLPGAGKRLETCSTYDEARRLLDAAINAIAVGDVIDSRACTLRAWGRRWLDEREIAGYRSIGTDRSRWRTWIEEAPFADWPISAIRARDVRQWVKGIIRSEAHPGNGHKTARGKLSRNTAQNILNLLRCALEAAIEAELLTSNPARLVRLPKAAGVTHEPWTYLTPEEQRALLECDAIDIELRCLFAFAIGTGARQGELWNIRIRDVDLPRGMVTFRFGSAGKPRKNGKPLTVPLLPLARWALSKWLPLLASRRNPHGLLWPTIRGERRQKGKVPRGMRDAFERAGLAPENRHDGRAVRFHDLRHTCASSLVAGWWGEPWTLEQVGAQLGHMSRDATERYAHLCPRASSPAVPCARSLAARAALRACRVMGAIASGYSVSLR</sequence>
<organism evidence="6 7">
    <name type="scientific">Polyangium spumosum</name>
    <dbReference type="NCBI Taxonomy" id="889282"/>
    <lineage>
        <taxon>Bacteria</taxon>
        <taxon>Pseudomonadati</taxon>
        <taxon>Myxococcota</taxon>
        <taxon>Polyangia</taxon>
        <taxon>Polyangiales</taxon>
        <taxon>Polyangiaceae</taxon>
        <taxon>Polyangium</taxon>
    </lineage>
</organism>
<evidence type="ECO:0000259" key="5">
    <source>
        <dbReference type="PROSITE" id="PS51898"/>
    </source>
</evidence>
<feature type="region of interest" description="Disordered" evidence="4">
    <location>
        <begin position="17"/>
        <end position="40"/>
    </location>
</feature>
<dbReference type="Gene3D" id="1.10.150.130">
    <property type="match status" value="1"/>
</dbReference>
<feature type="non-terminal residue" evidence="6">
    <location>
        <position position="424"/>
    </location>
</feature>
<evidence type="ECO:0000256" key="3">
    <source>
        <dbReference type="ARBA" id="ARBA00023172"/>
    </source>
</evidence>
<dbReference type="GO" id="GO:0015074">
    <property type="term" value="P:DNA integration"/>
    <property type="evidence" value="ECO:0007669"/>
    <property type="project" value="InterPro"/>
</dbReference>
<evidence type="ECO:0000313" key="6">
    <source>
        <dbReference type="EMBL" id="MRG98512.1"/>
    </source>
</evidence>
<name>A0A6N7Q224_9BACT</name>
<evidence type="ECO:0000256" key="1">
    <source>
        <dbReference type="ARBA" id="ARBA00008857"/>
    </source>
</evidence>
<dbReference type="Gene3D" id="1.10.443.10">
    <property type="entry name" value="Intergrase catalytic core"/>
    <property type="match status" value="1"/>
</dbReference>
<evidence type="ECO:0000256" key="2">
    <source>
        <dbReference type="ARBA" id="ARBA00023125"/>
    </source>
</evidence>
<comment type="caution">
    <text evidence="6">The sequence shown here is derived from an EMBL/GenBank/DDBJ whole genome shotgun (WGS) entry which is preliminary data.</text>
</comment>
<dbReference type="GO" id="GO:0003677">
    <property type="term" value="F:DNA binding"/>
    <property type="evidence" value="ECO:0007669"/>
    <property type="project" value="UniProtKB-KW"/>
</dbReference>
<dbReference type="CDD" id="cd00796">
    <property type="entry name" value="INT_Rci_Hp1_C"/>
    <property type="match status" value="1"/>
</dbReference>
<keyword evidence="2" id="KW-0238">DNA-binding</keyword>
<dbReference type="PANTHER" id="PTHR30349">
    <property type="entry name" value="PHAGE INTEGRASE-RELATED"/>
    <property type="match status" value="1"/>
</dbReference>
<dbReference type="InterPro" id="IPR010998">
    <property type="entry name" value="Integrase_recombinase_N"/>
</dbReference>
<dbReference type="EMBL" id="WJIE01000035">
    <property type="protein sequence ID" value="MRG98512.1"/>
    <property type="molecule type" value="Genomic_DNA"/>
</dbReference>
<feature type="domain" description="Tyr recombinase" evidence="5">
    <location>
        <begin position="201"/>
        <end position="395"/>
    </location>
</feature>
<reference evidence="6 7" key="1">
    <citation type="submission" date="2019-10" db="EMBL/GenBank/DDBJ databases">
        <title>A soil myxobacterium in the family Polyangiaceae.</title>
        <authorList>
            <person name="Li Y."/>
            <person name="Wang J."/>
        </authorList>
    </citation>
    <scope>NUCLEOTIDE SEQUENCE [LARGE SCALE GENOMIC DNA]</scope>
    <source>
        <strain evidence="6 7">DSM 14734</strain>
    </source>
</reference>
<dbReference type="OrthoDB" id="9789256at2"/>
<evidence type="ECO:0000313" key="7">
    <source>
        <dbReference type="Proteomes" id="UP000440224"/>
    </source>
</evidence>
<dbReference type="SUPFAM" id="SSF56349">
    <property type="entry name" value="DNA breaking-rejoining enzymes"/>
    <property type="match status" value="1"/>
</dbReference>
<dbReference type="Proteomes" id="UP000440224">
    <property type="component" value="Unassembled WGS sequence"/>
</dbReference>
<dbReference type="InterPro" id="IPR011010">
    <property type="entry name" value="DNA_brk_join_enz"/>
</dbReference>
<gene>
    <name evidence="6" type="ORF">GF068_42355</name>
</gene>
<dbReference type="GO" id="GO:0006310">
    <property type="term" value="P:DNA recombination"/>
    <property type="evidence" value="ECO:0007669"/>
    <property type="project" value="UniProtKB-KW"/>
</dbReference>
<dbReference type="AlphaFoldDB" id="A0A6N7Q224"/>
<accession>A0A6N7Q224</accession>
<comment type="similarity">
    <text evidence="1">Belongs to the 'phage' integrase family.</text>
</comment>
<keyword evidence="7" id="KW-1185">Reference proteome</keyword>
<dbReference type="RefSeq" id="WP_153825281.1">
    <property type="nucleotide sequence ID" value="NZ_WJIE01000035.1"/>
</dbReference>
<dbReference type="InterPro" id="IPR013762">
    <property type="entry name" value="Integrase-like_cat_sf"/>
</dbReference>
<keyword evidence="3" id="KW-0233">DNA recombination</keyword>
<dbReference type="PANTHER" id="PTHR30349:SF64">
    <property type="entry name" value="PROPHAGE INTEGRASE INTD-RELATED"/>
    <property type="match status" value="1"/>
</dbReference>
<protein>
    <submittedName>
        <fullName evidence="6">Tyrosine-type recombinase/integrase</fullName>
    </submittedName>
</protein>
<dbReference type="PROSITE" id="PS51898">
    <property type="entry name" value="TYR_RECOMBINASE"/>
    <property type="match status" value="1"/>
</dbReference>
<dbReference type="Pfam" id="PF00589">
    <property type="entry name" value="Phage_integrase"/>
    <property type="match status" value="1"/>
</dbReference>
<dbReference type="InterPro" id="IPR050090">
    <property type="entry name" value="Tyrosine_recombinase_XerCD"/>
</dbReference>
<proteinExistence type="inferred from homology"/>